<evidence type="ECO:0000256" key="1">
    <source>
        <dbReference type="ARBA" id="ARBA00004651"/>
    </source>
</evidence>
<organism evidence="7">
    <name type="scientific">marine sediment metagenome</name>
    <dbReference type="NCBI Taxonomy" id="412755"/>
    <lineage>
        <taxon>unclassified sequences</taxon>
        <taxon>metagenomes</taxon>
        <taxon>ecological metagenomes</taxon>
    </lineage>
</organism>
<evidence type="ECO:0000256" key="4">
    <source>
        <dbReference type="ARBA" id="ARBA00022989"/>
    </source>
</evidence>
<feature type="non-terminal residue" evidence="7">
    <location>
        <position position="1"/>
    </location>
</feature>
<dbReference type="GO" id="GO:0022857">
    <property type="term" value="F:transmembrane transporter activity"/>
    <property type="evidence" value="ECO:0007669"/>
    <property type="project" value="InterPro"/>
</dbReference>
<feature type="transmembrane region" description="Helical" evidence="6">
    <location>
        <begin position="75"/>
        <end position="97"/>
    </location>
</feature>
<dbReference type="PANTHER" id="PTHR43124">
    <property type="entry name" value="PURINE EFFLUX PUMP PBUE"/>
    <property type="match status" value="1"/>
</dbReference>
<dbReference type="SUPFAM" id="SSF103473">
    <property type="entry name" value="MFS general substrate transporter"/>
    <property type="match status" value="1"/>
</dbReference>
<evidence type="ECO:0008006" key="8">
    <source>
        <dbReference type="Google" id="ProtNLM"/>
    </source>
</evidence>
<dbReference type="InterPro" id="IPR050189">
    <property type="entry name" value="MFS_Efflux_Transporters"/>
</dbReference>
<protein>
    <recommendedName>
        <fullName evidence="8">Major facilitator superfamily (MFS) profile domain-containing protein</fullName>
    </recommendedName>
</protein>
<sequence length="251" mass="28028">SIFLGGLFWLNNIHTMVTFLFLLAIGVSTFHPLAIAIVRENSKKHQRGHYLSLFSAAGTAGIIVASLLFGFSVQIWGWKITCLLLSLPGYFLGYAYLKSKKDKKNLKTEAEKKTKQGYVYLFFISMGIRSLGLWAILSFLPLYATDYLGLKPEVSAWIVSIIFIGTLVGSLISRKSIFRTAVLISLTIVTLVYGVTYSIDIEEANIYSKEINIDRNVENINTLIIPENNNQICDSLTGICNPPPGWYLTNN</sequence>
<feature type="transmembrane region" description="Helical" evidence="6">
    <location>
        <begin position="13"/>
        <end position="38"/>
    </location>
</feature>
<keyword evidence="5 6" id="KW-0472">Membrane</keyword>
<dbReference type="Pfam" id="PF07690">
    <property type="entry name" value="MFS_1"/>
    <property type="match status" value="1"/>
</dbReference>
<evidence type="ECO:0000256" key="2">
    <source>
        <dbReference type="ARBA" id="ARBA00022475"/>
    </source>
</evidence>
<keyword evidence="2" id="KW-1003">Cell membrane</keyword>
<feature type="transmembrane region" description="Helical" evidence="6">
    <location>
        <begin position="50"/>
        <end position="69"/>
    </location>
</feature>
<dbReference type="InterPro" id="IPR011701">
    <property type="entry name" value="MFS"/>
</dbReference>
<dbReference type="PANTHER" id="PTHR43124:SF3">
    <property type="entry name" value="CHLORAMPHENICOL EFFLUX PUMP RV0191"/>
    <property type="match status" value="1"/>
</dbReference>
<proteinExistence type="predicted"/>
<reference evidence="7" key="1">
    <citation type="journal article" date="2014" name="Front. Microbiol.">
        <title>High frequency of phylogenetically diverse reductive dehalogenase-homologous genes in deep subseafloor sedimentary metagenomes.</title>
        <authorList>
            <person name="Kawai M."/>
            <person name="Futagami T."/>
            <person name="Toyoda A."/>
            <person name="Takaki Y."/>
            <person name="Nishi S."/>
            <person name="Hori S."/>
            <person name="Arai W."/>
            <person name="Tsubouchi T."/>
            <person name="Morono Y."/>
            <person name="Uchiyama I."/>
            <person name="Ito T."/>
            <person name="Fujiyama A."/>
            <person name="Inagaki F."/>
            <person name="Takami H."/>
        </authorList>
    </citation>
    <scope>NUCLEOTIDE SEQUENCE</scope>
    <source>
        <strain evidence="7">Expedition CK06-06</strain>
    </source>
</reference>
<dbReference type="EMBL" id="BARW01024065">
    <property type="protein sequence ID" value="GAI88595.1"/>
    <property type="molecule type" value="Genomic_DNA"/>
</dbReference>
<dbReference type="InterPro" id="IPR036259">
    <property type="entry name" value="MFS_trans_sf"/>
</dbReference>
<comment type="caution">
    <text evidence="7">The sequence shown here is derived from an EMBL/GenBank/DDBJ whole genome shotgun (WGS) entry which is preliminary data.</text>
</comment>
<gene>
    <name evidence="7" type="ORF">S12H4_39761</name>
</gene>
<dbReference type="AlphaFoldDB" id="X1TM11"/>
<feature type="transmembrane region" description="Helical" evidence="6">
    <location>
        <begin position="180"/>
        <end position="199"/>
    </location>
</feature>
<feature type="transmembrane region" description="Helical" evidence="6">
    <location>
        <begin position="118"/>
        <end position="142"/>
    </location>
</feature>
<accession>X1TM11</accession>
<keyword evidence="4 6" id="KW-1133">Transmembrane helix</keyword>
<keyword evidence="3 6" id="KW-0812">Transmembrane</keyword>
<name>X1TM11_9ZZZZ</name>
<evidence type="ECO:0000313" key="7">
    <source>
        <dbReference type="EMBL" id="GAI88595.1"/>
    </source>
</evidence>
<dbReference type="Gene3D" id="1.20.1250.20">
    <property type="entry name" value="MFS general substrate transporter like domains"/>
    <property type="match status" value="2"/>
</dbReference>
<dbReference type="GO" id="GO:0005886">
    <property type="term" value="C:plasma membrane"/>
    <property type="evidence" value="ECO:0007669"/>
    <property type="project" value="UniProtKB-SubCell"/>
</dbReference>
<comment type="subcellular location">
    <subcellularLocation>
        <location evidence="1">Cell membrane</location>
        <topology evidence="1">Multi-pass membrane protein</topology>
    </subcellularLocation>
</comment>
<evidence type="ECO:0000256" key="3">
    <source>
        <dbReference type="ARBA" id="ARBA00022692"/>
    </source>
</evidence>
<feature type="transmembrane region" description="Helical" evidence="6">
    <location>
        <begin position="154"/>
        <end position="173"/>
    </location>
</feature>
<evidence type="ECO:0000256" key="6">
    <source>
        <dbReference type="SAM" id="Phobius"/>
    </source>
</evidence>
<evidence type="ECO:0000256" key="5">
    <source>
        <dbReference type="ARBA" id="ARBA00023136"/>
    </source>
</evidence>